<dbReference type="Pfam" id="PF00072">
    <property type="entry name" value="Response_reg"/>
    <property type="match status" value="1"/>
</dbReference>
<protein>
    <submittedName>
        <fullName evidence="3">Response regulator receiver protein</fullName>
    </submittedName>
</protein>
<accession>D5V2C2</accession>
<evidence type="ECO:0000313" key="3">
    <source>
        <dbReference type="EMBL" id="ADG92355.1"/>
    </source>
</evidence>
<evidence type="ECO:0000256" key="1">
    <source>
        <dbReference type="PROSITE-ProRule" id="PRU00169"/>
    </source>
</evidence>
<name>D5V2C2_ARCNC</name>
<dbReference type="SMART" id="SM00448">
    <property type="entry name" value="REC"/>
    <property type="match status" value="1"/>
</dbReference>
<dbReference type="InterPro" id="IPR011006">
    <property type="entry name" value="CheY-like_superfamily"/>
</dbReference>
<dbReference type="InterPro" id="IPR052048">
    <property type="entry name" value="ST_Response_Regulator"/>
</dbReference>
<evidence type="ECO:0000313" key="4">
    <source>
        <dbReference type="Proteomes" id="UP000000939"/>
    </source>
</evidence>
<evidence type="ECO:0000259" key="2">
    <source>
        <dbReference type="PROSITE" id="PS50110"/>
    </source>
</evidence>
<feature type="modified residue" description="4-aspartylphosphate" evidence="1">
    <location>
        <position position="67"/>
    </location>
</feature>
<dbReference type="STRING" id="572480.Arnit_0690"/>
<organism evidence="3 4">
    <name type="scientific">Arcobacter nitrofigilis (strain ATCC 33309 / DSM 7299 / CCUG 15893 / LMG 7604 / NCTC 12251 / CI)</name>
    <name type="common">Campylobacter nitrofigilis</name>
    <dbReference type="NCBI Taxonomy" id="572480"/>
    <lineage>
        <taxon>Bacteria</taxon>
        <taxon>Pseudomonadati</taxon>
        <taxon>Campylobacterota</taxon>
        <taxon>Epsilonproteobacteria</taxon>
        <taxon>Campylobacterales</taxon>
        <taxon>Arcobacteraceae</taxon>
        <taxon>Arcobacter</taxon>
    </lineage>
</organism>
<dbReference type="PANTHER" id="PTHR43228:SF1">
    <property type="entry name" value="TWO-COMPONENT RESPONSE REGULATOR ARR22"/>
    <property type="match status" value="1"/>
</dbReference>
<dbReference type="AlphaFoldDB" id="D5V2C2"/>
<dbReference type="GO" id="GO:0000160">
    <property type="term" value="P:phosphorelay signal transduction system"/>
    <property type="evidence" value="ECO:0007669"/>
    <property type="project" value="InterPro"/>
</dbReference>
<keyword evidence="1" id="KW-0597">Phosphoprotein</keyword>
<dbReference type="OrthoDB" id="9800029at2"/>
<dbReference type="KEGG" id="ant:Arnit_0690"/>
<dbReference type="Proteomes" id="UP000000939">
    <property type="component" value="Chromosome"/>
</dbReference>
<dbReference type="Gene3D" id="3.40.50.2300">
    <property type="match status" value="1"/>
</dbReference>
<dbReference type="EMBL" id="CP001999">
    <property type="protein sequence ID" value="ADG92355.1"/>
    <property type="molecule type" value="Genomic_DNA"/>
</dbReference>
<dbReference type="HOGENOM" id="CLU_000445_69_8_7"/>
<dbReference type="SUPFAM" id="SSF52172">
    <property type="entry name" value="CheY-like"/>
    <property type="match status" value="1"/>
</dbReference>
<keyword evidence="4" id="KW-1185">Reference proteome</keyword>
<dbReference type="InterPro" id="IPR001789">
    <property type="entry name" value="Sig_transdc_resp-reg_receiver"/>
</dbReference>
<gene>
    <name evidence="3" type="ordered locus">Arnit_0690</name>
</gene>
<dbReference type="CDD" id="cd17536">
    <property type="entry name" value="REC_YesN-like"/>
    <property type="match status" value="1"/>
</dbReference>
<dbReference type="RefSeq" id="WP_013134500.1">
    <property type="nucleotide sequence ID" value="NC_014166.1"/>
</dbReference>
<reference evidence="3 4" key="1">
    <citation type="journal article" date="2010" name="Stand. Genomic Sci.">
        <title>Complete genome sequence of Arcobacter nitrofigilis type strain (CI).</title>
        <authorList>
            <person name="Pati A."/>
            <person name="Gronow S."/>
            <person name="Lapidus A."/>
            <person name="Copeland A."/>
            <person name="Glavina Del Rio T."/>
            <person name="Nolan M."/>
            <person name="Lucas S."/>
            <person name="Tice H."/>
            <person name="Cheng J.F."/>
            <person name="Han C."/>
            <person name="Chertkov O."/>
            <person name="Bruce D."/>
            <person name="Tapia R."/>
            <person name="Goodwin L."/>
            <person name="Pitluck S."/>
            <person name="Liolios K."/>
            <person name="Ivanova N."/>
            <person name="Mavromatis K."/>
            <person name="Chen A."/>
            <person name="Palaniappan K."/>
            <person name="Land M."/>
            <person name="Hauser L."/>
            <person name="Chang Y.J."/>
            <person name="Jeffries C.D."/>
            <person name="Detter J.C."/>
            <person name="Rohde M."/>
            <person name="Goker M."/>
            <person name="Bristow J."/>
            <person name="Eisen J.A."/>
            <person name="Markowitz V."/>
            <person name="Hugenholtz P."/>
            <person name="Klenk H.P."/>
            <person name="Kyrpides N.C."/>
        </authorList>
    </citation>
    <scope>NUCLEOTIDE SEQUENCE [LARGE SCALE GENOMIC DNA]</scope>
    <source>
        <strain evidence="4">ATCC 33309 / DSM 7299 / CCUG 15893 / LMG 7604 / NCTC 12251 / CI</strain>
    </source>
</reference>
<dbReference type="PANTHER" id="PTHR43228">
    <property type="entry name" value="TWO-COMPONENT RESPONSE REGULATOR"/>
    <property type="match status" value="1"/>
</dbReference>
<sequence>MSESLQESINNLKKFRFLFVEDEKDLLDIIAETLKKLEVNFLLAKNGQEALEVLKEHSNEVDIVVTDISMPIMNGLEMIKEAVVLYPHLKIIIMTAHTESKYKIEAASYGVNDYLLKPFDFIKFIELINQTKLN</sequence>
<feature type="domain" description="Response regulatory" evidence="2">
    <location>
        <begin position="16"/>
        <end position="132"/>
    </location>
</feature>
<proteinExistence type="predicted"/>
<dbReference type="PROSITE" id="PS50110">
    <property type="entry name" value="RESPONSE_REGULATORY"/>
    <property type="match status" value="1"/>
</dbReference>
<dbReference type="eggNOG" id="COG0745">
    <property type="taxonomic scope" value="Bacteria"/>
</dbReference>